<dbReference type="InterPro" id="IPR006598">
    <property type="entry name" value="CAP10"/>
</dbReference>
<dbReference type="OrthoDB" id="767964at2"/>
<accession>W5YQQ7</accession>
<reference evidence="3 4" key="1">
    <citation type="journal article" date="2014" name="Genome Announc.">
        <title>Draft Genome Sequences of Marinobacter similis A3d10T and Marinobacter salarius R9SW1T.</title>
        <authorList>
            <person name="Ivanova E.P."/>
            <person name="Ng H.J."/>
            <person name="Webb H.K."/>
            <person name="Feng G."/>
            <person name="Oshima K."/>
            <person name="Hattori M."/>
            <person name="Ohkuma M."/>
            <person name="Sergeev A.F."/>
            <person name="Mikhailov V.V."/>
            <person name="Crawford R.J."/>
            <person name="Sawabe T."/>
        </authorList>
    </citation>
    <scope>NUCLEOTIDE SEQUENCE [LARGE SCALE GENOMIC DNA]</scope>
    <source>
        <strain evidence="3 4">A3d10</strain>
    </source>
</reference>
<dbReference type="PANTHER" id="PTHR12203">
    <property type="entry name" value="KDEL LYS-ASP-GLU-LEU CONTAINING - RELATED"/>
    <property type="match status" value="1"/>
</dbReference>
<keyword evidence="4" id="KW-1185">Reference proteome</keyword>
<dbReference type="HOGENOM" id="CLU_074321_0_0_6"/>
<dbReference type="RefSeq" id="WP_041340522.1">
    <property type="nucleotide sequence ID" value="NZ_CP007151.1"/>
</dbReference>
<gene>
    <name evidence="3" type="ORF">AU14_09895</name>
</gene>
<keyword evidence="1" id="KW-0808">Transferase</keyword>
<proteinExistence type="predicted"/>
<organism evidence="3 4">
    <name type="scientific">Marinobacter similis</name>
    <dbReference type="NCBI Taxonomy" id="1420916"/>
    <lineage>
        <taxon>Bacteria</taxon>
        <taxon>Pseudomonadati</taxon>
        <taxon>Pseudomonadota</taxon>
        <taxon>Gammaproteobacteria</taxon>
        <taxon>Pseudomonadales</taxon>
        <taxon>Marinobacteraceae</taxon>
        <taxon>Marinobacter</taxon>
    </lineage>
</organism>
<name>W5YQQ7_9GAMM</name>
<evidence type="ECO:0000256" key="1">
    <source>
        <dbReference type="ARBA" id="ARBA00022679"/>
    </source>
</evidence>
<feature type="domain" description="Glycosyl transferase CAP10" evidence="2">
    <location>
        <begin position="109"/>
        <end position="310"/>
    </location>
</feature>
<dbReference type="KEGG" id="msx:AU14_09895"/>
<dbReference type="InterPro" id="IPR051091">
    <property type="entry name" value="O-Glucosyltr/Glycosyltrsf_90"/>
</dbReference>
<dbReference type="Pfam" id="PF05686">
    <property type="entry name" value="Glyco_transf_90"/>
    <property type="match status" value="1"/>
</dbReference>
<evidence type="ECO:0000313" key="3">
    <source>
        <dbReference type="EMBL" id="AHI28818.1"/>
    </source>
</evidence>
<protein>
    <submittedName>
        <fullName evidence="3">Lipopolysaccharide A protein</fullName>
    </submittedName>
</protein>
<dbReference type="SMART" id="SM00672">
    <property type="entry name" value="CAP10"/>
    <property type="match status" value="1"/>
</dbReference>
<dbReference type="GO" id="GO:0016740">
    <property type="term" value="F:transferase activity"/>
    <property type="evidence" value="ECO:0007669"/>
    <property type="project" value="UniProtKB-KW"/>
</dbReference>
<dbReference type="AlphaFoldDB" id="W5YQQ7"/>
<evidence type="ECO:0000313" key="4">
    <source>
        <dbReference type="Proteomes" id="UP000061489"/>
    </source>
</evidence>
<dbReference type="PANTHER" id="PTHR12203:SF35">
    <property type="entry name" value="PROTEIN O-GLUCOSYLTRANSFERASE 1"/>
    <property type="match status" value="1"/>
</dbReference>
<dbReference type="EMBL" id="CP007151">
    <property type="protein sequence ID" value="AHI28818.1"/>
    <property type="molecule type" value="Genomic_DNA"/>
</dbReference>
<dbReference type="Proteomes" id="UP000061489">
    <property type="component" value="Chromosome"/>
</dbReference>
<dbReference type="STRING" id="1420916.AU14_09895"/>
<evidence type="ECO:0000259" key="2">
    <source>
        <dbReference type="SMART" id="SM00672"/>
    </source>
</evidence>
<sequence>MPRKAAHKLAAYLKHGLRSIVPRLIWQYQRRLLLDSFSHLSRPQQADIQRRVAYYNRLQQPFRPSSRAEAVGCFRSSGKSTAYCIDFCSLIRCFPRHKKVDYQFGDITEVPDQPRFVKSRPIRANRSNENSVLLKLNSIRHYNFVPDKRAFTDKTPMAVWRGKSNRPHRIEFATRFADHPLCNVGCTRHKETGPAPYLKPFMSIEEQLEYQFVVSVEGIDVATNLKWIMASNSLCMMRRPRFETWFMEGSLVPGYHYVELADDHSDLPEKIDYYTRFPEEAQEIIANAQRHVARFQNERIERITALLVMQKYIDLSHQPAGQSIALQPG</sequence>